<dbReference type="AlphaFoldDB" id="A0A4C1WRM2"/>
<reference evidence="1 2" key="1">
    <citation type="journal article" date="2019" name="Commun. Biol.">
        <title>The bagworm genome reveals a unique fibroin gene that provides high tensile strength.</title>
        <authorList>
            <person name="Kono N."/>
            <person name="Nakamura H."/>
            <person name="Ohtoshi R."/>
            <person name="Tomita M."/>
            <person name="Numata K."/>
            <person name="Arakawa K."/>
        </authorList>
    </citation>
    <scope>NUCLEOTIDE SEQUENCE [LARGE SCALE GENOMIC DNA]</scope>
</reference>
<accession>A0A4C1WRM2</accession>
<evidence type="ECO:0000313" key="1">
    <source>
        <dbReference type="EMBL" id="GBP54146.1"/>
    </source>
</evidence>
<sequence length="135" mass="15220">MVTHSISDRIGRLAFDIVLNWQPSTRTGRYGGPSIPSENALFVRRCRCCPVGDFLPALVPPTPSVCERNQCKERKQIPFTESRNATSMLLNVLCWREASSLLDYDKIRSKSICIRRWSAPLIMLPVHLVGGHPTL</sequence>
<dbReference type="EMBL" id="BGZK01000640">
    <property type="protein sequence ID" value="GBP54146.1"/>
    <property type="molecule type" value="Genomic_DNA"/>
</dbReference>
<dbReference type="Proteomes" id="UP000299102">
    <property type="component" value="Unassembled WGS sequence"/>
</dbReference>
<evidence type="ECO:0000313" key="2">
    <source>
        <dbReference type="Proteomes" id="UP000299102"/>
    </source>
</evidence>
<proteinExistence type="predicted"/>
<organism evidence="1 2">
    <name type="scientific">Eumeta variegata</name>
    <name type="common">Bagworm moth</name>
    <name type="synonym">Eumeta japonica</name>
    <dbReference type="NCBI Taxonomy" id="151549"/>
    <lineage>
        <taxon>Eukaryota</taxon>
        <taxon>Metazoa</taxon>
        <taxon>Ecdysozoa</taxon>
        <taxon>Arthropoda</taxon>
        <taxon>Hexapoda</taxon>
        <taxon>Insecta</taxon>
        <taxon>Pterygota</taxon>
        <taxon>Neoptera</taxon>
        <taxon>Endopterygota</taxon>
        <taxon>Lepidoptera</taxon>
        <taxon>Glossata</taxon>
        <taxon>Ditrysia</taxon>
        <taxon>Tineoidea</taxon>
        <taxon>Psychidae</taxon>
        <taxon>Oiketicinae</taxon>
        <taxon>Eumeta</taxon>
    </lineage>
</organism>
<protein>
    <submittedName>
        <fullName evidence="1">Uncharacterized protein</fullName>
    </submittedName>
</protein>
<keyword evidence="2" id="KW-1185">Reference proteome</keyword>
<name>A0A4C1WRM2_EUMVA</name>
<gene>
    <name evidence="1" type="ORF">EVAR_46512_1</name>
</gene>
<comment type="caution">
    <text evidence="1">The sequence shown here is derived from an EMBL/GenBank/DDBJ whole genome shotgun (WGS) entry which is preliminary data.</text>
</comment>